<evidence type="ECO:0000256" key="3">
    <source>
        <dbReference type="ARBA" id="ARBA00029631"/>
    </source>
</evidence>
<accession>A0A5C5FZ04</accession>
<dbReference type="InterPro" id="IPR019560">
    <property type="entry name" value="Mitochondrial_18_kDa_protein"/>
</dbReference>
<organism evidence="5 6">
    <name type="scientific">Rhodotorula diobovata</name>
    <dbReference type="NCBI Taxonomy" id="5288"/>
    <lineage>
        <taxon>Eukaryota</taxon>
        <taxon>Fungi</taxon>
        <taxon>Dikarya</taxon>
        <taxon>Basidiomycota</taxon>
        <taxon>Pucciniomycotina</taxon>
        <taxon>Microbotryomycetes</taxon>
        <taxon>Sporidiobolales</taxon>
        <taxon>Sporidiobolaceae</taxon>
        <taxon>Rhodotorula</taxon>
    </lineage>
</organism>
<reference evidence="5 6" key="1">
    <citation type="submission" date="2019-03" db="EMBL/GenBank/DDBJ databases">
        <title>Rhodosporidium diobovatum UCD-FST 08-225 genome sequencing, assembly, and annotation.</title>
        <authorList>
            <person name="Fakankun I.U."/>
            <person name="Fristensky B."/>
            <person name="Levin D.B."/>
        </authorList>
    </citation>
    <scope>NUCLEOTIDE SEQUENCE [LARGE SCALE GENOMIC DNA]</scope>
    <source>
        <strain evidence="5 6">UCD-FST 08-225</strain>
    </source>
</reference>
<dbReference type="OrthoDB" id="424969at2759"/>
<comment type="similarity">
    <text evidence="1">Belongs to the MTFP1 family.</text>
</comment>
<dbReference type="GO" id="GO:0000266">
    <property type="term" value="P:mitochondrial fission"/>
    <property type="evidence" value="ECO:0007669"/>
    <property type="project" value="TreeGrafter"/>
</dbReference>
<protein>
    <recommendedName>
        <fullName evidence="2">Mitochondrial fission process protein 1</fullName>
    </recommendedName>
    <alternativeName>
        <fullName evidence="3">Mitochondrial 18 kDa protein</fullName>
    </alternativeName>
</protein>
<evidence type="ECO:0000256" key="2">
    <source>
        <dbReference type="ARBA" id="ARBA00017835"/>
    </source>
</evidence>
<evidence type="ECO:0000256" key="4">
    <source>
        <dbReference type="SAM" id="MobiDB-lite"/>
    </source>
</evidence>
<evidence type="ECO:0000313" key="5">
    <source>
        <dbReference type="EMBL" id="TNY21526.1"/>
    </source>
</evidence>
<evidence type="ECO:0000313" key="6">
    <source>
        <dbReference type="Proteomes" id="UP000311382"/>
    </source>
</evidence>
<dbReference type="PANTHER" id="PTHR11001">
    <property type="entry name" value="MITOCHONDRIAL FISSION PROCESS PROTEIN 1"/>
    <property type="match status" value="1"/>
</dbReference>
<gene>
    <name evidence="5" type="ORF">DMC30DRAFT_375779</name>
</gene>
<feature type="region of interest" description="Disordered" evidence="4">
    <location>
        <begin position="206"/>
        <end position="226"/>
    </location>
</feature>
<dbReference type="GO" id="GO:0005739">
    <property type="term" value="C:mitochondrion"/>
    <property type="evidence" value="ECO:0007669"/>
    <property type="project" value="TreeGrafter"/>
</dbReference>
<dbReference type="PANTHER" id="PTHR11001:SF2">
    <property type="entry name" value="MITOCHONDRIAL FISSION PROCESS PROTEIN 1"/>
    <property type="match status" value="1"/>
</dbReference>
<dbReference type="Pfam" id="PF10558">
    <property type="entry name" value="MTP18"/>
    <property type="match status" value="1"/>
</dbReference>
<keyword evidence="6" id="KW-1185">Reference proteome</keyword>
<comment type="caution">
    <text evidence="5">The sequence shown here is derived from an EMBL/GenBank/DDBJ whole genome shotgun (WGS) entry which is preliminary data.</text>
</comment>
<name>A0A5C5FZ04_9BASI</name>
<sequence>MDKARELEASFEKSLEATEQQVIQGQIDSTDTNARYLGYLARLRPVLITSSRYLAYSSDVGESFRPVVAPKIVTAAYGVSWAYVTGDCGYEAYKAWMRAKETAPDAVGSVVGLTFAKRAVFQATASMLLPSLTIHSIVKYSAMALKKWGVQNVRVRQWLPSALGLGFIPFLPALFDEPVEGYVDTTFDRLERKLFPDEASPVRRTLDAGKHHTQVLHERADKEKEE</sequence>
<dbReference type="Proteomes" id="UP000311382">
    <property type="component" value="Unassembled WGS sequence"/>
</dbReference>
<evidence type="ECO:0000256" key="1">
    <source>
        <dbReference type="ARBA" id="ARBA00009224"/>
    </source>
</evidence>
<dbReference type="EMBL" id="SOZI01000042">
    <property type="protein sequence ID" value="TNY21526.1"/>
    <property type="molecule type" value="Genomic_DNA"/>
</dbReference>
<dbReference type="AlphaFoldDB" id="A0A5C5FZ04"/>
<proteinExistence type="inferred from homology"/>